<evidence type="ECO:0000313" key="3">
    <source>
        <dbReference type="Proteomes" id="UP000274772"/>
    </source>
</evidence>
<dbReference type="SUPFAM" id="SSF140652">
    <property type="entry name" value="YozE-like"/>
    <property type="match status" value="1"/>
</dbReference>
<dbReference type="EMBL" id="AP018586">
    <property type="protein sequence ID" value="BBD93122.1"/>
    <property type="molecule type" value="Genomic_DNA"/>
</dbReference>
<dbReference type="Gene3D" id="1.10.150.260">
    <property type="entry name" value="YozE SAM-like"/>
    <property type="match status" value="1"/>
</dbReference>
<dbReference type="GeneID" id="58051804"/>
<dbReference type="RefSeq" id="WP_002441635.1">
    <property type="nucleotide sequence ID" value="NZ_AP018586.1"/>
</dbReference>
<accession>A0ABM7FYS6</accession>
<dbReference type="InterPro" id="IPR023089">
    <property type="entry name" value="YozE_SAM-like"/>
</dbReference>
<reference evidence="2 3" key="1">
    <citation type="submission" date="2018-05" db="EMBL/GenBank/DDBJ databases">
        <title>Complete genome sequencing of three human clinical isolates of Staphylococcus caprae reveals virulence factors similar to those of S. epidermidis and S. capitis.</title>
        <authorList>
            <person name="Watanabe S."/>
            <person name="Cui L."/>
        </authorList>
    </citation>
    <scope>NUCLEOTIDE SEQUENCE [LARGE SCALE GENOMIC DNA]</scope>
    <source>
        <strain evidence="2 3">JMUB590</strain>
    </source>
</reference>
<dbReference type="Proteomes" id="UP000274772">
    <property type="component" value="Chromosome"/>
</dbReference>
<sequence length="67" mass="7991">MTFYDFMLGFVNDDTPLGSLANHILEDTHFPREEKNNKEIRTYVMTHYRDHNLIESTNRAISLYKLI</sequence>
<organism evidence="2 3">
    <name type="scientific">Staphylococcus caprae</name>
    <dbReference type="NCBI Taxonomy" id="29380"/>
    <lineage>
        <taxon>Bacteria</taxon>
        <taxon>Bacillati</taxon>
        <taxon>Bacillota</taxon>
        <taxon>Bacilli</taxon>
        <taxon>Bacillales</taxon>
        <taxon>Staphylococcaceae</taxon>
        <taxon>Staphylococcus</taxon>
    </lineage>
</organism>
<name>A0ABM7FYS6_9STAP</name>
<feature type="domain" description="YozE SAM-like" evidence="1">
    <location>
        <begin position="2"/>
        <end position="65"/>
    </location>
</feature>
<dbReference type="Pfam" id="PF06855">
    <property type="entry name" value="YozE_SAM_like"/>
    <property type="match status" value="1"/>
</dbReference>
<proteinExistence type="predicted"/>
<evidence type="ECO:0000313" key="2">
    <source>
        <dbReference type="EMBL" id="BBD93122.1"/>
    </source>
</evidence>
<protein>
    <recommendedName>
        <fullName evidence="1">YozE SAM-like domain-containing protein</fullName>
    </recommendedName>
</protein>
<keyword evidence="3" id="KW-1185">Reference proteome</keyword>
<gene>
    <name evidence="2" type="ORF">JMUB590_2067</name>
</gene>
<dbReference type="InterPro" id="IPR036806">
    <property type="entry name" value="YozE_SAM-like_sf"/>
</dbReference>
<evidence type="ECO:0000259" key="1">
    <source>
        <dbReference type="Pfam" id="PF06855"/>
    </source>
</evidence>